<reference evidence="4 6" key="2">
    <citation type="journal article" date="2013" name="Nature">
        <title>Insights into bilaterian evolution from three spiralian genomes.</title>
        <authorList>
            <person name="Simakov O."/>
            <person name="Marletaz F."/>
            <person name="Cho S.J."/>
            <person name="Edsinger-Gonzales E."/>
            <person name="Havlak P."/>
            <person name="Hellsten U."/>
            <person name="Kuo D.H."/>
            <person name="Larsson T."/>
            <person name="Lv J."/>
            <person name="Arendt D."/>
            <person name="Savage R."/>
            <person name="Osoegawa K."/>
            <person name="de Jong P."/>
            <person name="Grimwood J."/>
            <person name="Chapman J.A."/>
            <person name="Shapiro H."/>
            <person name="Aerts A."/>
            <person name="Otillar R.P."/>
            <person name="Terry A.Y."/>
            <person name="Boore J.L."/>
            <person name="Grigoriev I.V."/>
            <person name="Lindberg D.R."/>
            <person name="Seaver E.C."/>
            <person name="Weisblat D.A."/>
            <person name="Putnam N.H."/>
            <person name="Rokhsar D.S."/>
        </authorList>
    </citation>
    <scope>NUCLEOTIDE SEQUENCE</scope>
</reference>
<dbReference type="EnsemblMetazoa" id="HelroT174954">
    <property type="protein sequence ID" value="HelroP174954"/>
    <property type="gene ID" value="HelroG174954"/>
</dbReference>
<dbReference type="HOGENOM" id="CLU_519035_0_0_1"/>
<proteinExistence type="predicted"/>
<organism evidence="5 6">
    <name type="scientific">Helobdella robusta</name>
    <name type="common">Californian leech</name>
    <dbReference type="NCBI Taxonomy" id="6412"/>
    <lineage>
        <taxon>Eukaryota</taxon>
        <taxon>Metazoa</taxon>
        <taxon>Spiralia</taxon>
        <taxon>Lophotrochozoa</taxon>
        <taxon>Annelida</taxon>
        <taxon>Clitellata</taxon>
        <taxon>Hirudinea</taxon>
        <taxon>Rhynchobdellida</taxon>
        <taxon>Glossiphoniidae</taxon>
        <taxon>Helobdella</taxon>
    </lineage>
</organism>
<feature type="compositionally biased region" description="Polar residues" evidence="1">
    <location>
        <begin position="82"/>
        <end position="91"/>
    </location>
</feature>
<feature type="compositionally biased region" description="Low complexity" evidence="1">
    <location>
        <begin position="135"/>
        <end position="163"/>
    </location>
</feature>
<dbReference type="Proteomes" id="UP000015101">
    <property type="component" value="Unassembled WGS sequence"/>
</dbReference>
<reference evidence="6" key="1">
    <citation type="submission" date="2012-12" db="EMBL/GenBank/DDBJ databases">
        <authorList>
            <person name="Hellsten U."/>
            <person name="Grimwood J."/>
            <person name="Chapman J.A."/>
            <person name="Shapiro H."/>
            <person name="Aerts A."/>
            <person name="Otillar R.P."/>
            <person name="Terry A.Y."/>
            <person name="Boore J.L."/>
            <person name="Simakov O."/>
            <person name="Marletaz F."/>
            <person name="Cho S.-J."/>
            <person name="Edsinger-Gonzales E."/>
            <person name="Havlak P."/>
            <person name="Kuo D.-H."/>
            <person name="Larsson T."/>
            <person name="Lv J."/>
            <person name="Arendt D."/>
            <person name="Savage R."/>
            <person name="Osoegawa K."/>
            <person name="de Jong P."/>
            <person name="Lindberg D.R."/>
            <person name="Seaver E.C."/>
            <person name="Weisblat D.A."/>
            <person name="Putnam N.H."/>
            <person name="Grigoriev I.V."/>
            <person name="Rokhsar D.S."/>
        </authorList>
    </citation>
    <scope>NUCLEOTIDE SEQUENCE</scope>
</reference>
<evidence type="ECO:0000256" key="1">
    <source>
        <dbReference type="SAM" id="MobiDB-lite"/>
    </source>
</evidence>
<dbReference type="InParanoid" id="T1F8N3"/>
<feature type="compositionally biased region" description="Acidic residues" evidence="1">
    <location>
        <begin position="220"/>
        <end position="237"/>
    </location>
</feature>
<dbReference type="EMBL" id="KB096785">
    <property type="protein sequence ID" value="ESO01397.1"/>
    <property type="molecule type" value="Genomic_DNA"/>
</dbReference>
<keyword evidence="6" id="KW-1185">Reference proteome</keyword>
<keyword evidence="2" id="KW-0472">Membrane</keyword>
<dbReference type="EMBL" id="AMQM01005093">
    <property type="status" value="NOT_ANNOTATED_CDS"/>
    <property type="molecule type" value="Genomic_DNA"/>
</dbReference>
<feature type="region of interest" description="Disordered" evidence="1">
    <location>
        <begin position="116"/>
        <end position="189"/>
    </location>
</feature>
<evidence type="ECO:0000259" key="3">
    <source>
        <dbReference type="Pfam" id="PF23093"/>
    </source>
</evidence>
<evidence type="ECO:0000313" key="4">
    <source>
        <dbReference type="EMBL" id="ESO01397.1"/>
    </source>
</evidence>
<sequence length="525" mass="58195">MSSNHITPHIALSNESAPSIDDLDFTIPNQYNVQSEDGNNLNAVMRVGDRQAFDYPHQNQHQLADRPPLSIGGGDVVRRADSSQNGASRASGSRFGENYYSLISDDSTLPRPNIFIPSHTPTGNTSPPMPPRYPTNFRNKNTSNNNNNFTSSNNFANNFNNSTISTLDRLGGPATKRQPPSMTSAADGDVYKENMANFKGGHYELDESFSANQNAAPNDVTDDDDNDDINDDDDDDDPRLKYLAQNANGCVFVPPGFSYQQHSSPSVELNSQSNLLRGGTSNLGQTRLTNNRASLIGPNSDAVNEKLIPAARSPPSGSTFPNHFHPANLQSNHPLLLNHQTTKLISTNATTADNSNKYYANNNSNVNNNNNNDDDDVKFVFDKKIKKYVSWKCLAVILAILSFVLLIILCYFIGTYLRKINQSNSDANLSRDLIDPLSSSSSSSPLTHYVTGTTEHFRLRRRESWKTVMYVMKSVKLKIKLEAPRTAVFGIYGNRNEMPSHTRFEFFHPLTAAQANISNEIMYIL</sequence>
<feature type="region of interest" description="Disordered" evidence="1">
    <location>
        <begin position="58"/>
        <end position="94"/>
    </location>
</feature>
<dbReference type="KEGG" id="hro:HELRODRAFT_174954"/>
<keyword evidence="2" id="KW-0812">Transmembrane</keyword>
<keyword evidence="2" id="KW-1133">Transmembrane helix</keyword>
<feature type="domain" description="Teneurin-1-4-like galactose-binding" evidence="3">
    <location>
        <begin position="458"/>
        <end position="515"/>
    </location>
</feature>
<dbReference type="RefSeq" id="XP_009020633.1">
    <property type="nucleotide sequence ID" value="XM_009022385.1"/>
</dbReference>
<accession>T1F8N3</accession>
<evidence type="ECO:0000313" key="5">
    <source>
        <dbReference type="EnsemblMetazoa" id="HelroP174954"/>
    </source>
</evidence>
<feature type="region of interest" description="Disordered" evidence="1">
    <location>
        <begin position="213"/>
        <end position="240"/>
    </location>
</feature>
<reference evidence="5" key="3">
    <citation type="submission" date="2015-06" db="UniProtKB">
        <authorList>
            <consortium name="EnsemblMetazoa"/>
        </authorList>
    </citation>
    <scope>IDENTIFICATION</scope>
</reference>
<dbReference type="CTD" id="20205182"/>
<dbReference type="STRING" id="6412.T1F8N3"/>
<dbReference type="GeneID" id="20205182"/>
<dbReference type="AlphaFoldDB" id="T1F8N3"/>
<dbReference type="Pfam" id="PF23093">
    <property type="entry name" value="GBD_Tenm3"/>
    <property type="match status" value="1"/>
</dbReference>
<evidence type="ECO:0000256" key="2">
    <source>
        <dbReference type="SAM" id="Phobius"/>
    </source>
</evidence>
<name>T1F8N3_HELRO</name>
<evidence type="ECO:0000313" key="6">
    <source>
        <dbReference type="Proteomes" id="UP000015101"/>
    </source>
</evidence>
<dbReference type="InterPro" id="IPR057629">
    <property type="entry name" value="Teneurin1-4_GBD"/>
</dbReference>
<feature type="transmembrane region" description="Helical" evidence="2">
    <location>
        <begin position="393"/>
        <end position="414"/>
    </location>
</feature>
<gene>
    <name evidence="5" type="primary">20205182</name>
    <name evidence="4" type="ORF">HELRODRAFT_174954</name>
</gene>
<protein>
    <recommendedName>
        <fullName evidence="3">Teneurin-1-4-like galactose-binding domain-containing protein</fullName>
    </recommendedName>
</protein>